<evidence type="ECO:0000313" key="9">
    <source>
        <dbReference type="EMBL" id="OPH81462.1"/>
    </source>
</evidence>
<comment type="catalytic activity">
    <reaction evidence="1">
        <text>ATP + protein L-histidine = ADP + protein N-phospho-L-histidine.</text>
        <dbReference type="EC" id="2.7.13.3"/>
    </reaction>
</comment>
<feature type="domain" description="PAS" evidence="7">
    <location>
        <begin position="150"/>
        <end position="221"/>
    </location>
</feature>
<dbReference type="InterPro" id="IPR001610">
    <property type="entry name" value="PAC"/>
</dbReference>
<dbReference type="InterPro" id="IPR036890">
    <property type="entry name" value="HATPase_C_sf"/>
</dbReference>
<dbReference type="InterPro" id="IPR036097">
    <property type="entry name" value="HisK_dim/P_sf"/>
</dbReference>
<feature type="modified residue" description="4-aspartylphosphate" evidence="4">
    <location>
        <position position="618"/>
    </location>
</feature>
<gene>
    <name evidence="9" type="ORF">B2M20_17600</name>
</gene>
<dbReference type="InterPro" id="IPR013655">
    <property type="entry name" value="PAS_fold_3"/>
</dbReference>
<dbReference type="Pfam" id="PF02518">
    <property type="entry name" value="HATPase_c"/>
    <property type="match status" value="1"/>
</dbReference>
<dbReference type="NCBIfam" id="TIGR00229">
    <property type="entry name" value="sensory_box"/>
    <property type="match status" value="1"/>
</dbReference>
<dbReference type="EC" id="2.7.13.3" evidence="2"/>
<dbReference type="STRING" id="29421.B2M20_17600"/>
<dbReference type="PROSITE" id="PS50112">
    <property type="entry name" value="PAS"/>
    <property type="match status" value="1"/>
</dbReference>
<dbReference type="PROSITE" id="PS50109">
    <property type="entry name" value="HIS_KIN"/>
    <property type="match status" value="1"/>
</dbReference>
<evidence type="ECO:0000259" key="6">
    <source>
        <dbReference type="PROSITE" id="PS50110"/>
    </source>
</evidence>
<evidence type="ECO:0000259" key="7">
    <source>
        <dbReference type="PROSITE" id="PS50112"/>
    </source>
</evidence>
<dbReference type="GO" id="GO:0000155">
    <property type="term" value="F:phosphorelay sensor kinase activity"/>
    <property type="evidence" value="ECO:0007669"/>
    <property type="project" value="InterPro"/>
</dbReference>
<dbReference type="InterPro" id="IPR004358">
    <property type="entry name" value="Sig_transdc_His_kin-like_C"/>
</dbReference>
<dbReference type="SUPFAM" id="SSF55874">
    <property type="entry name" value="ATPase domain of HSP90 chaperone/DNA topoisomerase II/histidine kinase"/>
    <property type="match status" value="1"/>
</dbReference>
<feature type="domain" description="Response regulatory" evidence="6">
    <location>
        <begin position="568"/>
        <end position="679"/>
    </location>
</feature>
<evidence type="ECO:0000259" key="5">
    <source>
        <dbReference type="PROSITE" id="PS50109"/>
    </source>
</evidence>
<dbReference type="InterPro" id="IPR001789">
    <property type="entry name" value="Sig_transdc_resp-reg_receiver"/>
</dbReference>
<dbReference type="Pfam" id="PF00072">
    <property type="entry name" value="Response_reg"/>
    <property type="match status" value="1"/>
</dbReference>
<dbReference type="OrthoDB" id="9796100at2"/>
<dbReference type="SMART" id="SM00448">
    <property type="entry name" value="REC"/>
    <property type="match status" value="1"/>
</dbReference>
<proteinExistence type="predicted"/>
<dbReference type="SMART" id="SM00387">
    <property type="entry name" value="HATPase_c"/>
    <property type="match status" value="1"/>
</dbReference>
<dbReference type="PROSITE" id="PS50110">
    <property type="entry name" value="RESPONSE_REGULATORY"/>
    <property type="match status" value="1"/>
</dbReference>
<organism evidence="9 10">
    <name type="scientific">Nitrobacter vulgaris</name>
    <dbReference type="NCBI Taxonomy" id="29421"/>
    <lineage>
        <taxon>Bacteria</taxon>
        <taxon>Pseudomonadati</taxon>
        <taxon>Pseudomonadota</taxon>
        <taxon>Alphaproteobacteria</taxon>
        <taxon>Hyphomicrobiales</taxon>
        <taxon>Nitrobacteraceae</taxon>
        <taxon>Nitrobacter</taxon>
    </lineage>
</organism>
<evidence type="ECO:0000256" key="1">
    <source>
        <dbReference type="ARBA" id="ARBA00000085"/>
    </source>
</evidence>
<keyword evidence="10" id="KW-1185">Reference proteome</keyword>
<dbReference type="Proteomes" id="UP000189940">
    <property type="component" value="Unassembled WGS sequence"/>
</dbReference>
<dbReference type="PRINTS" id="PR00344">
    <property type="entry name" value="BCTRLSENSOR"/>
</dbReference>
<comment type="caution">
    <text evidence="9">The sequence shown here is derived from an EMBL/GenBank/DDBJ whole genome shotgun (WGS) entry which is preliminary data.</text>
</comment>
<evidence type="ECO:0000259" key="8">
    <source>
        <dbReference type="PROSITE" id="PS50113"/>
    </source>
</evidence>
<keyword evidence="9" id="KW-0808">Transferase</keyword>
<dbReference type="EMBL" id="MWPQ01000063">
    <property type="protein sequence ID" value="OPH81462.1"/>
    <property type="molecule type" value="Genomic_DNA"/>
</dbReference>
<dbReference type="PANTHER" id="PTHR43065">
    <property type="entry name" value="SENSOR HISTIDINE KINASE"/>
    <property type="match status" value="1"/>
</dbReference>
<dbReference type="PROSITE" id="PS50113">
    <property type="entry name" value="PAC"/>
    <property type="match status" value="1"/>
</dbReference>
<dbReference type="PANTHER" id="PTHR43065:SF42">
    <property type="entry name" value="TWO-COMPONENT SENSOR PPRA"/>
    <property type="match status" value="1"/>
</dbReference>
<sequence length="690" mass="75265">MVIPNSATTRAVIFAPHGRDATIARTLLEGAGIRSIVCANPLEFESSLDEDACFAVVTEEALRLANLQGVRTRLSAQPAWSDLPFIILTERNPASEPSSEATALYEIAGNVTLLERPFRPATFVSVARTAFKARRRQFEARNLIEELHEGEERLRTALLAGHLGTWELDATDLRLTASAAFKALFGCVSNDPFSYENLLNSIHGDDRERIRETVRITVEKGADCAVEFRNVWPDGSIHWADIRARQVRDRAGRHPRLVGVASDITDRKTNQEDMTKLNEMLEERVATRTAELREAHATVLAEITQRERAEEQLRQAQKMEMIGQLTGGVAHDFNNLLMAVLGNLDLLRKHIPDDPRTARLINGALQGAQRGAALTQRLLAFARRQDLKVEPKNLADLVRGAADLIERSAGTHIELRQNLPPDLPLALVDANQIELAVLNLVVNARDAMPDGGVLSITIDHVKIPKTSDLPAGHYVRLVVGDTGHGMDADTIEKATEPFFSTKGIGKGTGLGLSMVHGLAVQLNGALRLTSEVGVGTKAELWLPVTTMIAAKEKATEPCSSGEAAEKITILVVDDDALIAMSTVDMLEDLGHEVIEANSGDRALEILRQDRAIDLLVTDYSMPRMNGAQLAAAARQIRPELPVLLATGYAELPTGSGNGLPKIGKPYQQEQLATEIKRVLKQSTGSQSLPF</sequence>
<dbReference type="Pfam" id="PF00512">
    <property type="entry name" value="HisKA"/>
    <property type="match status" value="1"/>
</dbReference>
<dbReference type="CDD" id="cd00130">
    <property type="entry name" value="PAS"/>
    <property type="match status" value="1"/>
</dbReference>
<keyword evidence="3 4" id="KW-0597">Phosphoprotein</keyword>
<dbReference type="Gene3D" id="2.10.70.100">
    <property type="match status" value="1"/>
</dbReference>
<dbReference type="InterPro" id="IPR003594">
    <property type="entry name" value="HATPase_dom"/>
</dbReference>
<feature type="domain" description="Histidine kinase" evidence="5">
    <location>
        <begin position="328"/>
        <end position="546"/>
    </location>
</feature>
<evidence type="ECO:0000256" key="3">
    <source>
        <dbReference type="ARBA" id="ARBA00022553"/>
    </source>
</evidence>
<dbReference type="InterPro" id="IPR035965">
    <property type="entry name" value="PAS-like_dom_sf"/>
</dbReference>
<evidence type="ECO:0000313" key="10">
    <source>
        <dbReference type="Proteomes" id="UP000189940"/>
    </source>
</evidence>
<evidence type="ECO:0000256" key="2">
    <source>
        <dbReference type="ARBA" id="ARBA00012438"/>
    </source>
</evidence>
<evidence type="ECO:0000256" key="4">
    <source>
        <dbReference type="PROSITE-ProRule" id="PRU00169"/>
    </source>
</evidence>
<dbReference type="InterPro" id="IPR011006">
    <property type="entry name" value="CheY-like_superfamily"/>
</dbReference>
<accession>A0A1V4HV32</accession>
<dbReference type="InterPro" id="IPR005467">
    <property type="entry name" value="His_kinase_dom"/>
</dbReference>
<dbReference type="Pfam" id="PF08447">
    <property type="entry name" value="PAS_3"/>
    <property type="match status" value="1"/>
</dbReference>
<feature type="domain" description="PAC" evidence="8">
    <location>
        <begin position="224"/>
        <end position="276"/>
    </location>
</feature>
<dbReference type="SUPFAM" id="SSF52172">
    <property type="entry name" value="CheY-like"/>
    <property type="match status" value="2"/>
</dbReference>
<dbReference type="SMART" id="SM00388">
    <property type="entry name" value="HisKA"/>
    <property type="match status" value="1"/>
</dbReference>
<keyword evidence="9" id="KW-0418">Kinase</keyword>
<dbReference type="AlphaFoldDB" id="A0A1V4HV32"/>
<dbReference type="Gene3D" id="3.30.565.10">
    <property type="entry name" value="Histidine kinase-like ATPase, C-terminal domain"/>
    <property type="match status" value="1"/>
</dbReference>
<dbReference type="SUPFAM" id="SSF47384">
    <property type="entry name" value="Homodimeric domain of signal transducing histidine kinase"/>
    <property type="match status" value="1"/>
</dbReference>
<dbReference type="Gene3D" id="3.30.450.20">
    <property type="entry name" value="PAS domain"/>
    <property type="match status" value="1"/>
</dbReference>
<dbReference type="SMART" id="SM00086">
    <property type="entry name" value="PAC"/>
    <property type="match status" value="1"/>
</dbReference>
<dbReference type="RefSeq" id="WP_079448327.1">
    <property type="nucleotide sequence ID" value="NZ_MWPQ01000063.1"/>
</dbReference>
<dbReference type="InterPro" id="IPR000700">
    <property type="entry name" value="PAS-assoc_C"/>
</dbReference>
<protein>
    <recommendedName>
        <fullName evidence="2">histidine kinase</fullName>
        <ecNumber evidence="2">2.7.13.3</ecNumber>
    </recommendedName>
</protein>
<dbReference type="Gene3D" id="1.10.287.130">
    <property type="match status" value="1"/>
</dbReference>
<reference evidence="9 10" key="1">
    <citation type="submission" date="2017-02" db="EMBL/GenBank/DDBJ databases">
        <title>Genome sequence of the nitrite-oxidizing bacterium Nitrobacter vulgaris strain Ab1.</title>
        <authorList>
            <person name="Mellbye B.L."/>
            <person name="Davis E.W."/>
            <person name="Spieck E."/>
            <person name="Chang J.H."/>
            <person name="Bottomley P.J."/>
            <person name="Sayavedra-Soto L.A."/>
        </authorList>
    </citation>
    <scope>NUCLEOTIDE SEQUENCE [LARGE SCALE GENOMIC DNA]</scope>
    <source>
        <strain evidence="9 10">Ab1</strain>
    </source>
</reference>
<dbReference type="SUPFAM" id="SSF55785">
    <property type="entry name" value="PYP-like sensor domain (PAS domain)"/>
    <property type="match status" value="1"/>
</dbReference>
<dbReference type="InterPro" id="IPR003661">
    <property type="entry name" value="HisK_dim/P_dom"/>
</dbReference>
<name>A0A1V4HV32_NITVU</name>
<dbReference type="Gene3D" id="3.40.50.2300">
    <property type="match status" value="1"/>
</dbReference>
<dbReference type="InterPro" id="IPR000014">
    <property type="entry name" value="PAS"/>
</dbReference>